<protein>
    <recommendedName>
        <fullName evidence="3">Mandelate racemase</fullName>
    </recommendedName>
</protein>
<evidence type="ECO:0000313" key="2">
    <source>
        <dbReference type="Proteomes" id="UP000278222"/>
    </source>
</evidence>
<dbReference type="Proteomes" id="UP000278222">
    <property type="component" value="Unassembled WGS sequence"/>
</dbReference>
<dbReference type="Gene3D" id="3.20.20.120">
    <property type="entry name" value="Enolase-like C-terminal domain"/>
    <property type="match status" value="1"/>
</dbReference>
<name>A0A3N1MDZ3_9PROT</name>
<comment type="caution">
    <text evidence="1">The sequence shown here is derived from an EMBL/GenBank/DDBJ whole genome shotgun (WGS) entry which is preliminary data.</text>
</comment>
<dbReference type="InterPro" id="IPR036849">
    <property type="entry name" value="Enolase-like_C_sf"/>
</dbReference>
<evidence type="ECO:0000313" key="1">
    <source>
        <dbReference type="EMBL" id="ROQ01345.1"/>
    </source>
</evidence>
<proteinExistence type="predicted"/>
<organism evidence="1 2">
    <name type="scientific">Stella humosa</name>
    <dbReference type="NCBI Taxonomy" id="94"/>
    <lineage>
        <taxon>Bacteria</taxon>
        <taxon>Pseudomonadati</taxon>
        <taxon>Pseudomonadota</taxon>
        <taxon>Alphaproteobacteria</taxon>
        <taxon>Rhodospirillales</taxon>
        <taxon>Stellaceae</taxon>
        <taxon>Stella</taxon>
    </lineage>
</organism>
<dbReference type="SUPFAM" id="SSF51604">
    <property type="entry name" value="Enolase C-terminal domain-like"/>
    <property type="match status" value="1"/>
</dbReference>
<dbReference type="EMBL" id="RJKX01000011">
    <property type="protein sequence ID" value="ROQ01345.1"/>
    <property type="molecule type" value="Genomic_DNA"/>
</dbReference>
<keyword evidence="2" id="KW-1185">Reference proteome</keyword>
<sequence length="493" mass="53653">MAGGGAMIGAMNRVGINAEAITVEAVDLFEWPYRLRLPFRFGVITVTHGRQAVVRVRIRLADGRSAEGMAAEALAAKWFDKSPELSDAQNLEQLRAALEIATGLYRSSGPKTPFRMFADHYVEQQQEGARRRLPPLVASYGPALLDRAIADALARARGVNFYEAVRSNLLGIEGHAVAPDLAGFALAPFLRSLVPSDRIHVRHTVGLVDPITAADQTAETRVEDGLPETLEEVVATYGHRYYKLKVGGNVAADVDRLARIAGVLDLQRHDYAVSLDGNEQYADEEAVLELWRAMEAEPRLRRLVASILYVEQPIKRQNALSAPVTALGAARPVILDESDGDLESFPTGRRLGYRGVSSKNCKGFYKSILNLARCQMWNAAEGDGTYFMSAEDLTTQAGLSVQQDLALVNLLGLGHVERNGHHFIDGFAGRPDGEAQTFLAAHPDLYADQSGRVRMRIKDGEAMIGSLACPGFATAAFPSVEAMEGMKKADWPG</sequence>
<dbReference type="AlphaFoldDB" id="A0A3N1MDZ3"/>
<reference evidence="1 2" key="1">
    <citation type="submission" date="2018-11" db="EMBL/GenBank/DDBJ databases">
        <title>Genomic Encyclopedia of Type Strains, Phase IV (KMG-IV): sequencing the most valuable type-strain genomes for metagenomic binning, comparative biology and taxonomic classification.</title>
        <authorList>
            <person name="Goeker M."/>
        </authorList>
    </citation>
    <scope>NUCLEOTIDE SEQUENCE [LARGE SCALE GENOMIC DNA]</scope>
    <source>
        <strain evidence="1 2">DSM 5900</strain>
    </source>
</reference>
<gene>
    <name evidence="1" type="ORF">EDC65_0523</name>
</gene>
<dbReference type="RefSeq" id="WP_245978163.1">
    <property type="nucleotide sequence ID" value="NZ_AP019700.1"/>
</dbReference>
<accession>A0A3N1MDZ3</accession>
<evidence type="ECO:0008006" key="3">
    <source>
        <dbReference type="Google" id="ProtNLM"/>
    </source>
</evidence>